<reference evidence="3" key="1">
    <citation type="submission" date="2021-01" db="EMBL/GenBank/DDBJ databases">
        <title>Whole genome shotgun sequence of Virgisporangium aurantiacum NBRC 16421.</title>
        <authorList>
            <person name="Komaki H."/>
            <person name="Tamura T."/>
        </authorList>
    </citation>
    <scope>NUCLEOTIDE SEQUENCE</scope>
    <source>
        <strain evidence="3">NBRC 16421</strain>
    </source>
</reference>
<organism evidence="3 4">
    <name type="scientific">Virgisporangium aurantiacum</name>
    <dbReference type="NCBI Taxonomy" id="175570"/>
    <lineage>
        <taxon>Bacteria</taxon>
        <taxon>Bacillati</taxon>
        <taxon>Actinomycetota</taxon>
        <taxon>Actinomycetes</taxon>
        <taxon>Micromonosporales</taxon>
        <taxon>Micromonosporaceae</taxon>
        <taxon>Virgisporangium</taxon>
    </lineage>
</organism>
<dbReference type="InterPro" id="IPR024301">
    <property type="entry name" value="Amidase_6"/>
</dbReference>
<evidence type="ECO:0000313" key="3">
    <source>
        <dbReference type="EMBL" id="GIJ65018.1"/>
    </source>
</evidence>
<dbReference type="PANTHER" id="PTHR40032">
    <property type="entry name" value="EXPORTED PROTEIN-RELATED"/>
    <property type="match status" value="1"/>
</dbReference>
<evidence type="ECO:0000313" key="4">
    <source>
        <dbReference type="Proteomes" id="UP000612585"/>
    </source>
</evidence>
<evidence type="ECO:0000259" key="2">
    <source>
        <dbReference type="Pfam" id="PF12671"/>
    </source>
</evidence>
<keyword evidence="4" id="KW-1185">Reference proteome</keyword>
<proteinExistence type="predicted"/>
<comment type="caution">
    <text evidence="3">The sequence shown here is derived from an EMBL/GenBank/DDBJ whole genome shotgun (WGS) entry which is preliminary data.</text>
</comment>
<accession>A0A8J3ZNP2</accession>
<dbReference type="AlphaFoldDB" id="A0A8J3ZNP2"/>
<dbReference type="Proteomes" id="UP000612585">
    <property type="component" value="Unassembled WGS sequence"/>
</dbReference>
<evidence type="ECO:0000256" key="1">
    <source>
        <dbReference type="SAM" id="MobiDB-lite"/>
    </source>
</evidence>
<dbReference type="PANTHER" id="PTHR40032:SF1">
    <property type="entry name" value="EXPORTED PROTEIN"/>
    <property type="match status" value="1"/>
</dbReference>
<gene>
    <name evidence="3" type="ORF">Vau01_125340</name>
</gene>
<feature type="region of interest" description="Disordered" evidence="1">
    <location>
        <begin position="123"/>
        <end position="153"/>
    </location>
</feature>
<protein>
    <recommendedName>
        <fullName evidence="2">Putative amidase domain-containing protein</fullName>
    </recommendedName>
</protein>
<feature type="compositionally biased region" description="Basic and acidic residues" evidence="1">
    <location>
        <begin position="142"/>
        <end position="153"/>
    </location>
</feature>
<dbReference type="Pfam" id="PF12671">
    <property type="entry name" value="Amidase_6"/>
    <property type="match status" value="1"/>
</dbReference>
<dbReference type="EMBL" id="BOPG01000149">
    <property type="protein sequence ID" value="GIJ65018.1"/>
    <property type="molecule type" value="Genomic_DNA"/>
</dbReference>
<name>A0A8J3ZNP2_9ACTN</name>
<feature type="domain" description="Putative amidase" evidence="2">
    <location>
        <begin position="150"/>
        <end position="309"/>
    </location>
</feature>
<sequence>MTMRDDTRRTRHVPYRVTAAVIAAGAITTSALVGGAAPASAAPTFRVEWTKIGIYPRSAPSMASARFGTPALSDGTPVAITCENSGQEVSSAAGTSTIWEQLSDGSWLPNVFVYTGSDSWTPGVPRCPQPAQEDASPAPATNEKRENQQQYRRQDAVDWALAHVNDTERYKNSDCTWFVSQALWAGGLPKTGDWTDSSWDPLKLARKLNVPGPTKAAAQANFFRNTVSDEGFAIVTEIRWSDNTAGGAKLGDVIAYDWDKGPNNSQRGSDGLIDHLAIVTHFNQDGYPEVSQHTAARTNRYWSWDPEGNWIEFTHPTAKVYLIHITK</sequence>